<dbReference type="Proteomes" id="UP000464262">
    <property type="component" value="Chromosome 2"/>
</dbReference>
<dbReference type="EMBL" id="CP047476">
    <property type="protein sequence ID" value="QIA65700.1"/>
    <property type="molecule type" value="Genomic_DNA"/>
</dbReference>
<reference evidence="3 4" key="1">
    <citation type="submission" date="2020-01" db="EMBL/GenBank/DDBJ databases">
        <title>Whole genome and functional gene identification of agarase of Vibrio HN897.</title>
        <authorList>
            <person name="Liu Y."/>
            <person name="Zhao Z."/>
        </authorList>
    </citation>
    <scope>NUCLEOTIDE SEQUENCE [LARGE SCALE GENOMIC DNA]</scope>
    <source>
        <strain evidence="3 4">HN897</strain>
    </source>
</reference>
<dbReference type="InterPro" id="IPR008964">
    <property type="entry name" value="Invasin/intimin_cell_adhesion"/>
</dbReference>
<feature type="domain" description="BIG2" evidence="2">
    <location>
        <begin position="33"/>
        <end position="106"/>
    </location>
</feature>
<feature type="chain" id="PRO_5030848113" description="BIG2 domain-containing protein" evidence="1">
    <location>
        <begin position="23"/>
        <end position="289"/>
    </location>
</feature>
<feature type="domain" description="BIG2" evidence="2">
    <location>
        <begin position="115"/>
        <end position="195"/>
    </location>
</feature>
<dbReference type="KEGG" id="vas:GT360_19450"/>
<dbReference type="AlphaFoldDB" id="A0A7Z2T7H7"/>
<name>A0A7Z2T7H7_9VIBR</name>
<gene>
    <name evidence="3" type="ORF">GT360_19450</name>
</gene>
<protein>
    <recommendedName>
        <fullName evidence="2">BIG2 domain-containing protein</fullName>
    </recommendedName>
</protein>
<accession>A0A7Z2T7H7</accession>
<dbReference type="RefSeq" id="WP_164650597.1">
    <property type="nucleotide sequence ID" value="NZ_CP047476.1"/>
</dbReference>
<dbReference type="InterPro" id="IPR003343">
    <property type="entry name" value="Big_2"/>
</dbReference>
<dbReference type="Gene3D" id="2.60.40.1080">
    <property type="match status" value="2"/>
</dbReference>
<feature type="signal peptide" evidence="1">
    <location>
        <begin position="1"/>
        <end position="22"/>
    </location>
</feature>
<evidence type="ECO:0000313" key="3">
    <source>
        <dbReference type="EMBL" id="QIA65700.1"/>
    </source>
</evidence>
<dbReference type="Pfam" id="PF02368">
    <property type="entry name" value="Big_2"/>
    <property type="match status" value="1"/>
</dbReference>
<dbReference type="SMART" id="SM00635">
    <property type="entry name" value="BID_2"/>
    <property type="match status" value="3"/>
</dbReference>
<evidence type="ECO:0000256" key="1">
    <source>
        <dbReference type="SAM" id="SignalP"/>
    </source>
</evidence>
<dbReference type="SUPFAM" id="SSF49373">
    <property type="entry name" value="Invasin/intimin cell-adhesion fragments"/>
    <property type="match status" value="1"/>
</dbReference>
<organism evidence="3 4">
    <name type="scientific">Vibrio astriarenae</name>
    <dbReference type="NCBI Taxonomy" id="1481923"/>
    <lineage>
        <taxon>Bacteria</taxon>
        <taxon>Pseudomonadati</taxon>
        <taxon>Pseudomonadota</taxon>
        <taxon>Gammaproteobacteria</taxon>
        <taxon>Vibrionales</taxon>
        <taxon>Vibrionaceae</taxon>
        <taxon>Vibrio</taxon>
    </lineage>
</organism>
<keyword evidence="4" id="KW-1185">Reference proteome</keyword>
<keyword evidence="1" id="KW-0732">Signal</keyword>
<sequence>MWKLNSLLTASVISALSVSAVAEEREVLEVFVAPYSVTIDSGVTRPMSARVFYSDGYEMQPEGVIWTSTNPEVAPISENGVVFGAKTGLSLISATYKGVEAASPATVKVGEAVIEAISVEFPIRNMVVGDSLQAEAYATFSDGSEENVTTSVQWQTVNSSQELSVDDKGLVTAHEEGYGLLIARAEGVRSEEIRIDVTEGESEFQWIMPFPSSTTMSPGSQFTPSIRGLHNSGSMKDIDHIDGWVIDNPNIVRATSDNQAIVALAPGSAVVYPIAAGLQSIEPVVVTVE</sequence>
<evidence type="ECO:0000259" key="2">
    <source>
        <dbReference type="SMART" id="SM00635"/>
    </source>
</evidence>
<feature type="domain" description="BIG2" evidence="2">
    <location>
        <begin position="203"/>
        <end position="285"/>
    </location>
</feature>
<evidence type="ECO:0000313" key="4">
    <source>
        <dbReference type="Proteomes" id="UP000464262"/>
    </source>
</evidence>
<proteinExistence type="predicted"/>